<dbReference type="InterPro" id="IPR011042">
    <property type="entry name" value="6-blade_b-propeller_TolB-like"/>
</dbReference>
<dbReference type="SUPFAM" id="SSF63825">
    <property type="entry name" value="YWTD domain"/>
    <property type="match status" value="3"/>
</dbReference>
<keyword evidence="3" id="KW-0677">Repeat</keyword>
<dbReference type="PANTHER" id="PTHR46513">
    <property type="entry name" value="VITELLOGENIN RECEPTOR-LIKE PROTEIN-RELATED-RELATED"/>
    <property type="match status" value="1"/>
</dbReference>
<dbReference type="SUPFAM" id="SSF57196">
    <property type="entry name" value="EGF/Laminin"/>
    <property type="match status" value="2"/>
</dbReference>
<evidence type="ECO:0000256" key="8">
    <source>
        <dbReference type="SAM" id="Phobius"/>
    </source>
</evidence>
<sequence length="1151" mass="127604">MFFACSLAYLVTLSILPGFSRSSRSTSNVSLCNEWGQCAQLCNANRQNRSLVDCGCVEGFRLDYNGVSCVPLDSSSSSLLITTNVGIQQASLGAENTSQFLYRSQTLAVAVDFLLNGPNTTIFWSDIQTDRISAGEIVQGRLENVRTLVSGGFDCVEGLAVDWIACNLYWVESKHQEIEVSRCDGSLRASVVGDVRRPRGLALDPRVGLLFWTDWEDDNPRIERSLLDGSARQVIVDVQQYSNMPKSLPNGITLDYAVHRVYWIDARAGSIHTVKYDGSDHKKILHLSTFSKPFSMDVFGDYFYWTDITYSSIYKAHRFSVNASQQVVVHSPNKLYQAAIVHPSRHPTSNAQNYCALKNGMCSHLCVSGNARPLCLCPYGLQLGRDKRTCERHGALLIYVMKTTHTAYFSLPRNPAQWVYPPLKLNASSFGMTYDAVNMALYWIEGRAIKRHMLKSGATETFAEFGSRVKLTALSLDCLSGNLYIGNSMQLNSDIRSQISVCSTGRRYCSNLIWDAVRHVAGLTVDPTNRLVFWLERDRATLEHDFITIKVANLNGSDPFTLHTWTVLKNAVAKGLNANPSRKEVCWIETSTGNIMCAGYGTTRTFSQFNLSGEVLGEVELTSYGQEMIYSVGNGHMYTASYDSGEAKFLWNASEPISYLKHSGVYSKVDPAESHPCSHLPEPCHGICLPQDSKHVCLPVGGSDTLLVFLQNHRPVVYPVGSDPTAPPLLLQAGFSDMALDAIHVLATEESVVFASREQIFLARIDGYNVTPIVAVTGARVTALAADVTSGLLYRAVYSAAGAKIEVSSFNGTGNTVLVDTNLHKVITLAVHPFRRLLFWSSAGEWPCIERYSLEDGERRIIVRDELFQVSDLSVDLERDLVYWCDLGTARIERARLDGSRRTSIVLNKGTNRHYSPVSVAVFQSVLFWIDSTYSGGSLVMLVKNRQPQISTWSRYLGPNVSHLQLYDKRMFLYYNETNDTLGSNINPIVSCRGFCFNGGTCLASDDGLSGPTCQCTTNFTGPRCQFYATYFYNPASADDEAMDVKIIVIPVVVVVSVFLLMLVAAWVKRRRAWQSSAVSLSSEEANPALAAPMIDCQYETSFSDNVLLMGTNLAYEETEAPPKNALPTGYFQRPSKKILKEAAFERCILT</sequence>
<evidence type="ECO:0000259" key="10">
    <source>
        <dbReference type="PROSITE" id="PS50026"/>
    </source>
</evidence>
<keyword evidence="8" id="KW-1133">Transmembrane helix</keyword>
<organism evidence="11">
    <name type="scientific">Ixodes ricinus</name>
    <name type="common">Common tick</name>
    <name type="synonym">Acarus ricinus</name>
    <dbReference type="NCBI Taxonomy" id="34613"/>
    <lineage>
        <taxon>Eukaryota</taxon>
        <taxon>Metazoa</taxon>
        <taxon>Ecdysozoa</taxon>
        <taxon>Arthropoda</taxon>
        <taxon>Chelicerata</taxon>
        <taxon>Arachnida</taxon>
        <taxon>Acari</taxon>
        <taxon>Parasitiformes</taxon>
        <taxon>Ixodida</taxon>
        <taxon>Ixodoidea</taxon>
        <taxon>Ixodidae</taxon>
        <taxon>Ixodinae</taxon>
        <taxon>Ixodes</taxon>
    </lineage>
</organism>
<feature type="signal peptide" evidence="9">
    <location>
        <begin position="1"/>
        <end position="22"/>
    </location>
</feature>
<evidence type="ECO:0000256" key="3">
    <source>
        <dbReference type="ARBA" id="ARBA00022737"/>
    </source>
</evidence>
<evidence type="ECO:0000256" key="2">
    <source>
        <dbReference type="ARBA" id="ARBA00022729"/>
    </source>
</evidence>
<keyword evidence="4 6" id="KW-1015">Disulfide bond</keyword>
<feature type="repeat" description="LDL-receptor class B" evidence="7">
    <location>
        <begin position="166"/>
        <end position="207"/>
    </location>
</feature>
<evidence type="ECO:0000256" key="7">
    <source>
        <dbReference type="PROSITE-ProRule" id="PRU00461"/>
    </source>
</evidence>
<evidence type="ECO:0000313" key="11">
    <source>
        <dbReference type="EMBL" id="MXV00939.1"/>
    </source>
</evidence>
<feature type="disulfide bond" evidence="6">
    <location>
        <begin position="1016"/>
        <end position="1025"/>
    </location>
</feature>
<keyword evidence="8" id="KW-0812">Transmembrane</keyword>
<reference evidence="11" key="1">
    <citation type="submission" date="2019-12" db="EMBL/GenBank/DDBJ databases">
        <title>An insight into the sialome of adult female Ixodes ricinus ticks feeding for 6 days.</title>
        <authorList>
            <person name="Perner J."/>
            <person name="Ribeiro J.M.C."/>
        </authorList>
    </citation>
    <scope>NUCLEOTIDE SEQUENCE</scope>
    <source>
        <strain evidence="11">Semi-engorged</strain>
        <tissue evidence="11">Salivary glands</tissue>
    </source>
</reference>
<dbReference type="PROSITE" id="PS50026">
    <property type="entry name" value="EGF_3"/>
    <property type="match status" value="1"/>
</dbReference>
<dbReference type="SMART" id="SM00181">
    <property type="entry name" value="EGF"/>
    <property type="match status" value="3"/>
</dbReference>
<feature type="chain" id="PRO_5025514010" evidence="9">
    <location>
        <begin position="23"/>
        <end position="1151"/>
    </location>
</feature>
<evidence type="ECO:0000256" key="6">
    <source>
        <dbReference type="PROSITE-ProRule" id="PRU00076"/>
    </source>
</evidence>
<dbReference type="FunFam" id="2.120.10.30:FF:000241">
    <property type="entry name" value="Low-density lipoprotein receptor-related protein 6"/>
    <property type="match status" value="1"/>
</dbReference>
<evidence type="ECO:0000256" key="1">
    <source>
        <dbReference type="ARBA" id="ARBA00022536"/>
    </source>
</evidence>
<comment type="caution">
    <text evidence="6">Lacks conserved residue(s) required for the propagation of feature annotation.</text>
</comment>
<keyword evidence="1 6" id="KW-0245">EGF-like domain</keyword>
<evidence type="ECO:0000256" key="4">
    <source>
        <dbReference type="ARBA" id="ARBA00023157"/>
    </source>
</evidence>
<feature type="transmembrane region" description="Helical" evidence="8">
    <location>
        <begin position="1047"/>
        <end position="1068"/>
    </location>
</feature>
<dbReference type="Gene3D" id="2.120.10.30">
    <property type="entry name" value="TolB, C-terminal domain"/>
    <property type="match status" value="3"/>
</dbReference>
<keyword evidence="8" id="KW-0472">Membrane</keyword>
<proteinExistence type="predicted"/>
<keyword evidence="2 9" id="KW-0732">Signal</keyword>
<keyword evidence="11" id="KW-0449">Lipoprotein</keyword>
<keyword evidence="11" id="KW-0675">Receptor</keyword>
<keyword evidence="5" id="KW-0325">Glycoprotein</keyword>
<feature type="repeat" description="LDL-receptor class B" evidence="7">
    <location>
        <begin position="259"/>
        <end position="302"/>
    </location>
</feature>
<feature type="repeat" description="LDL-receptor class B" evidence="7">
    <location>
        <begin position="208"/>
        <end position="258"/>
    </location>
</feature>
<dbReference type="Pfam" id="PF00058">
    <property type="entry name" value="Ldl_recept_b"/>
    <property type="match status" value="1"/>
</dbReference>
<dbReference type="PANTHER" id="PTHR46513:SF13">
    <property type="entry name" value="EGF-LIKE DOMAIN-CONTAINING PROTEIN"/>
    <property type="match status" value="1"/>
</dbReference>
<dbReference type="PROSITE" id="PS51120">
    <property type="entry name" value="LDLRB"/>
    <property type="match status" value="4"/>
</dbReference>
<dbReference type="InterPro" id="IPR000742">
    <property type="entry name" value="EGF"/>
</dbReference>
<dbReference type="EMBL" id="GIFC01018855">
    <property type="protein sequence ID" value="MXV00939.1"/>
    <property type="molecule type" value="Transcribed_RNA"/>
</dbReference>
<dbReference type="Gene3D" id="2.10.25.10">
    <property type="entry name" value="Laminin"/>
    <property type="match status" value="2"/>
</dbReference>
<evidence type="ECO:0000256" key="5">
    <source>
        <dbReference type="ARBA" id="ARBA00023180"/>
    </source>
</evidence>
<dbReference type="PROSITE" id="PS00022">
    <property type="entry name" value="EGF_1"/>
    <property type="match status" value="1"/>
</dbReference>
<dbReference type="InterPro" id="IPR050778">
    <property type="entry name" value="Cueball_EGF_LRP_Nidogen"/>
</dbReference>
<evidence type="ECO:0000256" key="9">
    <source>
        <dbReference type="SAM" id="SignalP"/>
    </source>
</evidence>
<dbReference type="InterPro" id="IPR000033">
    <property type="entry name" value="LDLR_classB_rpt"/>
</dbReference>
<feature type="disulfide bond" evidence="6">
    <location>
        <begin position="992"/>
        <end position="1002"/>
    </location>
</feature>
<name>A0A6B0VI34_IXORI</name>
<feature type="domain" description="EGF-like" evidence="10">
    <location>
        <begin position="988"/>
        <end position="1026"/>
    </location>
</feature>
<accession>A0A6B0VI34</accession>
<protein>
    <submittedName>
        <fullName evidence="11">Putative low-density lipoprotein receptor</fullName>
    </submittedName>
</protein>
<dbReference type="AlphaFoldDB" id="A0A6B0VI34"/>
<dbReference type="SMART" id="SM00135">
    <property type="entry name" value="LY"/>
    <property type="match status" value="9"/>
</dbReference>
<feature type="repeat" description="LDL-receptor class B" evidence="7">
    <location>
        <begin position="880"/>
        <end position="926"/>
    </location>
</feature>